<evidence type="ECO:0000313" key="2">
    <source>
        <dbReference type="Proteomes" id="UP000831701"/>
    </source>
</evidence>
<proteinExistence type="predicted"/>
<protein>
    <submittedName>
        <fullName evidence="1">Uncharacterized protein</fullName>
    </submittedName>
</protein>
<name>A0ACB8W6Q5_9TELE</name>
<dbReference type="EMBL" id="CM041544">
    <property type="protein sequence ID" value="KAI3362917.1"/>
    <property type="molecule type" value="Genomic_DNA"/>
</dbReference>
<sequence length="135" mass="14999">VTKWWIFAHHLKLSVDKTEMIFIPGKEYPVCDLYINIKNSLEPSWQLEHHKVLIIPHLDYNLKLVGGISCTIRSLLLIPKGTAKPILYSEPGQTVQSNPSTTFCYLPGGLLVPHCVGAQLSLIKITSVCCPGSTM</sequence>
<gene>
    <name evidence="1" type="ORF">L3Q82_011596</name>
</gene>
<feature type="non-terminal residue" evidence="1">
    <location>
        <position position="1"/>
    </location>
</feature>
<keyword evidence="2" id="KW-1185">Reference proteome</keyword>
<dbReference type="Proteomes" id="UP000831701">
    <property type="component" value="Chromosome 14"/>
</dbReference>
<comment type="caution">
    <text evidence="1">The sequence shown here is derived from an EMBL/GenBank/DDBJ whole genome shotgun (WGS) entry which is preliminary data.</text>
</comment>
<feature type="non-terminal residue" evidence="1">
    <location>
        <position position="135"/>
    </location>
</feature>
<evidence type="ECO:0000313" key="1">
    <source>
        <dbReference type="EMBL" id="KAI3362917.1"/>
    </source>
</evidence>
<reference evidence="1" key="1">
    <citation type="submission" date="2022-04" db="EMBL/GenBank/DDBJ databases">
        <title>Jade perch genome.</title>
        <authorList>
            <person name="Chao B."/>
        </authorList>
    </citation>
    <scope>NUCLEOTIDE SEQUENCE</scope>
    <source>
        <strain evidence="1">CB-2022</strain>
    </source>
</reference>
<organism evidence="1 2">
    <name type="scientific">Scortum barcoo</name>
    <name type="common">barcoo grunter</name>
    <dbReference type="NCBI Taxonomy" id="214431"/>
    <lineage>
        <taxon>Eukaryota</taxon>
        <taxon>Metazoa</taxon>
        <taxon>Chordata</taxon>
        <taxon>Craniata</taxon>
        <taxon>Vertebrata</taxon>
        <taxon>Euteleostomi</taxon>
        <taxon>Actinopterygii</taxon>
        <taxon>Neopterygii</taxon>
        <taxon>Teleostei</taxon>
        <taxon>Neoteleostei</taxon>
        <taxon>Acanthomorphata</taxon>
        <taxon>Eupercaria</taxon>
        <taxon>Centrarchiformes</taxon>
        <taxon>Terapontoidei</taxon>
        <taxon>Terapontidae</taxon>
        <taxon>Scortum</taxon>
    </lineage>
</organism>
<accession>A0ACB8W6Q5</accession>